<feature type="transmembrane region" description="Helical" evidence="5">
    <location>
        <begin position="86"/>
        <end position="107"/>
    </location>
</feature>
<reference evidence="6 7" key="1">
    <citation type="submission" date="2016-10" db="EMBL/GenBank/DDBJ databases">
        <authorList>
            <person name="de Groot N.N."/>
        </authorList>
    </citation>
    <scope>NUCLEOTIDE SEQUENCE [LARGE SCALE GENOMIC DNA]</scope>
    <source>
        <strain evidence="6 7">YAD2003</strain>
    </source>
</reference>
<dbReference type="Pfam" id="PF01943">
    <property type="entry name" value="Polysacc_synt"/>
    <property type="match status" value="1"/>
</dbReference>
<dbReference type="CDD" id="cd13128">
    <property type="entry name" value="MATE_Wzx_like"/>
    <property type="match status" value="1"/>
</dbReference>
<accession>A0A1H6JQ73</accession>
<feature type="transmembrane region" description="Helical" evidence="5">
    <location>
        <begin position="113"/>
        <end position="134"/>
    </location>
</feature>
<evidence type="ECO:0000256" key="3">
    <source>
        <dbReference type="ARBA" id="ARBA00022989"/>
    </source>
</evidence>
<keyword evidence="2 5" id="KW-0812">Transmembrane</keyword>
<dbReference type="Proteomes" id="UP000183190">
    <property type="component" value="Unassembled WGS sequence"/>
</dbReference>
<feature type="transmembrane region" description="Helical" evidence="5">
    <location>
        <begin position="169"/>
        <end position="190"/>
    </location>
</feature>
<proteinExistence type="predicted"/>
<evidence type="ECO:0000256" key="4">
    <source>
        <dbReference type="ARBA" id="ARBA00023136"/>
    </source>
</evidence>
<feature type="transmembrane region" description="Helical" evidence="5">
    <location>
        <begin position="357"/>
        <end position="377"/>
    </location>
</feature>
<keyword evidence="3 5" id="KW-1133">Transmembrane helix</keyword>
<dbReference type="AlphaFoldDB" id="A0A1H6JQ73"/>
<feature type="transmembrane region" description="Helical" evidence="5">
    <location>
        <begin position="146"/>
        <end position="163"/>
    </location>
</feature>
<keyword evidence="4 5" id="KW-0472">Membrane</keyword>
<evidence type="ECO:0000313" key="6">
    <source>
        <dbReference type="EMBL" id="SEH64620.1"/>
    </source>
</evidence>
<feature type="transmembrane region" description="Helical" evidence="5">
    <location>
        <begin position="383"/>
        <end position="404"/>
    </location>
</feature>
<organism evidence="6 7">
    <name type="scientific">Ruminococcus flavefaciens</name>
    <dbReference type="NCBI Taxonomy" id="1265"/>
    <lineage>
        <taxon>Bacteria</taxon>
        <taxon>Bacillati</taxon>
        <taxon>Bacillota</taxon>
        <taxon>Clostridia</taxon>
        <taxon>Eubacteriales</taxon>
        <taxon>Oscillospiraceae</taxon>
        <taxon>Ruminococcus</taxon>
    </lineage>
</organism>
<dbReference type="PANTHER" id="PTHR43424:SF1">
    <property type="entry name" value="LOCUS PUTATIVE PROTEIN 1-RELATED"/>
    <property type="match status" value="1"/>
</dbReference>
<gene>
    <name evidence="6" type="ORF">SAMN02910265_01903</name>
</gene>
<sequence>MSQSLKKNSILNIIKTCSSILFPLITFPYISRTLLPDNVGKVNFAMSFISYFALIASLGVQTYAIRECASVKNDNSKLNNISSQIFSINLCMTVIAYLSLFLTLIIARKLDNYRVLIIIQSTTIIFTTLGTDWLNSAMEDFKYITLRTIGFQLISLIAMFTFIHKPEDYIKYAIINVVSSSGANVANMWYRKRYCDVRFTLQIDWKRHMIPISLLFVMTLSQTIFNNADMTMLGLMKDDYQVGLYSTAHKITHLISTIVQSVILVVIPRLSYYFAKDDWDSANKLLRKLLLLNIGLGLPCVTGVVMLAKDIVWLVGGDEFAAAAPVMQVLILAFMFSLVGGSFLGNAILIPTKNEKYYMIVCCITAVINIVINAILIPYFAAVGAAIATAFNGFVILVLLAWKVDKRLSIERKRNIFLGPILGCVGICMCCLLCRLISNLWLRIILSIISSMGSYAIILQLCKSDFVKEILDIVKLKTNRH</sequence>
<dbReference type="InterPro" id="IPR052556">
    <property type="entry name" value="PolySynth_Transporter"/>
</dbReference>
<dbReference type="RefSeq" id="WP_074716780.1">
    <property type="nucleotide sequence ID" value="NZ_FNWV01000006.1"/>
</dbReference>
<feature type="transmembrane region" description="Helical" evidence="5">
    <location>
        <begin position="289"/>
        <end position="308"/>
    </location>
</feature>
<dbReference type="EMBL" id="FNWV01000006">
    <property type="protein sequence ID" value="SEH64620.1"/>
    <property type="molecule type" value="Genomic_DNA"/>
</dbReference>
<feature type="transmembrane region" description="Helical" evidence="5">
    <location>
        <begin position="320"/>
        <end position="345"/>
    </location>
</feature>
<dbReference type="InterPro" id="IPR002797">
    <property type="entry name" value="Polysacc_synth"/>
</dbReference>
<feature type="transmembrane region" description="Helical" evidence="5">
    <location>
        <begin position="12"/>
        <end position="30"/>
    </location>
</feature>
<comment type="subcellular location">
    <subcellularLocation>
        <location evidence="1">Membrane</location>
        <topology evidence="1">Multi-pass membrane protein</topology>
    </subcellularLocation>
</comment>
<evidence type="ECO:0000256" key="1">
    <source>
        <dbReference type="ARBA" id="ARBA00004141"/>
    </source>
</evidence>
<protein>
    <submittedName>
        <fullName evidence="6">Membrane protein involved in the export of O-antigen and teichoic acid</fullName>
    </submittedName>
</protein>
<feature type="transmembrane region" description="Helical" evidence="5">
    <location>
        <begin position="444"/>
        <end position="462"/>
    </location>
</feature>
<dbReference type="PANTHER" id="PTHR43424">
    <property type="entry name" value="LOCUS PUTATIVE PROTEIN 1-RELATED"/>
    <property type="match status" value="1"/>
</dbReference>
<dbReference type="OrthoDB" id="9815702at2"/>
<evidence type="ECO:0000256" key="2">
    <source>
        <dbReference type="ARBA" id="ARBA00022692"/>
    </source>
</evidence>
<evidence type="ECO:0000313" key="7">
    <source>
        <dbReference type="Proteomes" id="UP000183190"/>
    </source>
</evidence>
<feature type="transmembrane region" description="Helical" evidence="5">
    <location>
        <begin position="248"/>
        <end position="268"/>
    </location>
</feature>
<feature type="transmembrane region" description="Helical" evidence="5">
    <location>
        <begin position="416"/>
        <end position="438"/>
    </location>
</feature>
<dbReference type="GO" id="GO:0016020">
    <property type="term" value="C:membrane"/>
    <property type="evidence" value="ECO:0007669"/>
    <property type="project" value="UniProtKB-SubCell"/>
</dbReference>
<evidence type="ECO:0000256" key="5">
    <source>
        <dbReference type="SAM" id="Phobius"/>
    </source>
</evidence>
<feature type="transmembrane region" description="Helical" evidence="5">
    <location>
        <begin position="210"/>
        <end position="228"/>
    </location>
</feature>
<name>A0A1H6JQ73_RUMFL</name>
<feature type="transmembrane region" description="Helical" evidence="5">
    <location>
        <begin position="42"/>
        <end position="65"/>
    </location>
</feature>